<accession>A0A2A7AZE0</accession>
<dbReference type="PROSITE" id="PS51257">
    <property type="entry name" value="PROKAR_LIPOPROTEIN"/>
    <property type="match status" value="1"/>
</dbReference>
<evidence type="ECO:0000313" key="2">
    <source>
        <dbReference type="EMBL" id="PDX84537.1"/>
    </source>
</evidence>
<name>A0A2A7AZE0_9FIRM</name>
<evidence type="ECO:0000313" key="3">
    <source>
        <dbReference type="Proteomes" id="UP000220480"/>
    </source>
</evidence>
<proteinExistence type="predicted"/>
<reference evidence="2 3" key="1">
    <citation type="journal article" date="2017" name="Front. Microbiol.">
        <title>New Insights into the Diversity of the Genus Faecalibacterium.</title>
        <authorList>
            <person name="Benevides L."/>
            <person name="Burman S."/>
            <person name="Martin R."/>
            <person name="Robert V."/>
            <person name="Thomas M."/>
            <person name="Miquel S."/>
            <person name="Chain F."/>
            <person name="Sokol H."/>
            <person name="Bermudez-Humaran L.G."/>
            <person name="Morrison M."/>
            <person name="Langella P."/>
            <person name="Azevedo V.A."/>
            <person name="Chatel J.M."/>
            <person name="Soares S."/>
        </authorList>
    </citation>
    <scope>NUCLEOTIDE SEQUENCE [LARGE SCALE GENOMIC DNA]</scope>
    <source>
        <strain evidence="2 3">CNCM I 4644</strain>
    </source>
</reference>
<organism evidence="2 3">
    <name type="scientific">Faecalibacterium prausnitzii</name>
    <dbReference type="NCBI Taxonomy" id="853"/>
    <lineage>
        <taxon>Bacteria</taxon>
        <taxon>Bacillati</taxon>
        <taxon>Bacillota</taxon>
        <taxon>Clostridia</taxon>
        <taxon>Eubacteriales</taxon>
        <taxon>Oscillospiraceae</taxon>
        <taxon>Faecalibacterium</taxon>
    </lineage>
</organism>
<feature type="signal peptide" evidence="1">
    <location>
        <begin position="1"/>
        <end position="28"/>
    </location>
</feature>
<dbReference type="AlphaFoldDB" id="A0A2A7AZE0"/>
<keyword evidence="1" id="KW-0732">Signal</keyword>
<sequence>MRKAMKMKKQLLALLLAAVMVLSLTGCKETLKKVAQKVTGHSEEVQEEDTTRWAEATTDPLIIQGIADASAKYATATADGCLYAVFNGIWSRNTGYFTVPGGSLNIMACGTAEGTQKFKVALWKKVDGGAAYVPDSTYYFKTDGTDYRCTISGLDPAAQYRVTISYDSSRYYLYGLMKVEGIAG</sequence>
<comment type="caution">
    <text evidence="2">The sequence shown here is derived from an EMBL/GenBank/DDBJ whole genome shotgun (WGS) entry which is preliminary data.</text>
</comment>
<feature type="chain" id="PRO_5039427131" evidence="1">
    <location>
        <begin position="29"/>
        <end position="184"/>
    </location>
</feature>
<dbReference type="Proteomes" id="UP000220480">
    <property type="component" value="Unassembled WGS sequence"/>
</dbReference>
<gene>
    <name evidence="2" type="ORF">CGS59_04625</name>
</gene>
<dbReference type="EMBL" id="NMTZ01000013">
    <property type="protein sequence ID" value="PDX84537.1"/>
    <property type="molecule type" value="Genomic_DNA"/>
</dbReference>
<evidence type="ECO:0000256" key="1">
    <source>
        <dbReference type="SAM" id="SignalP"/>
    </source>
</evidence>
<protein>
    <submittedName>
        <fullName evidence="2">Uncharacterized protein</fullName>
    </submittedName>
</protein>